<keyword evidence="3" id="KW-1185">Reference proteome</keyword>
<evidence type="ECO:0000313" key="3">
    <source>
        <dbReference type="Proteomes" id="UP000653156"/>
    </source>
</evidence>
<keyword evidence="1" id="KW-0472">Membrane</keyword>
<feature type="transmembrane region" description="Helical" evidence="1">
    <location>
        <begin position="36"/>
        <end position="59"/>
    </location>
</feature>
<feature type="transmembrane region" description="Helical" evidence="1">
    <location>
        <begin position="71"/>
        <end position="93"/>
    </location>
</feature>
<dbReference type="EMBL" id="CP069798">
    <property type="protein sequence ID" value="QRQ83143.1"/>
    <property type="molecule type" value="Genomic_DNA"/>
</dbReference>
<reference evidence="2" key="1">
    <citation type="submission" date="2021-02" db="EMBL/GenBank/DDBJ databases">
        <title>Neisseriaceae sp. 26B isolated from the cloaca of a Common Toad-headed Turtle (Mesoclemmys nasuta).</title>
        <authorList>
            <person name="Spergser J."/>
            <person name="Busse H.-J."/>
        </authorList>
    </citation>
    <scope>NUCLEOTIDE SEQUENCE</scope>
    <source>
        <strain evidence="2">26B</strain>
    </source>
</reference>
<keyword evidence="1" id="KW-0812">Transmembrane</keyword>
<dbReference type="AlphaFoldDB" id="A0A892ZKJ7"/>
<evidence type="ECO:0000313" key="2">
    <source>
        <dbReference type="EMBL" id="QRQ83143.1"/>
    </source>
</evidence>
<gene>
    <name evidence="2" type="ORF">JQU52_07250</name>
</gene>
<name>A0A892ZKJ7_9NEIS</name>
<dbReference type="RefSeq" id="WP_230340439.1">
    <property type="nucleotide sequence ID" value="NZ_CP069798.1"/>
</dbReference>
<dbReference type="KEGG" id="ptes:JQU52_07250"/>
<proteinExistence type="predicted"/>
<evidence type="ECO:0000256" key="1">
    <source>
        <dbReference type="SAM" id="Phobius"/>
    </source>
</evidence>
<accession>A0A892ZKJ7</accession>
<dbReference type="Proteomes" id="UP000653156">
    <property type="component" value="Chromosome"/>
</dbReference>
<protein>
    <submittedName>
        <fullName evidence="2">Phage holin family protein</fullName>
    </submittedName>
</protein>
<organism evidence="2 3">
    <name type="scientific">Paralysiella testudinis</name>
    <dbReference type="NCBI Taxonomy" id="2809020"/>
    <lineage>
        <taxon>Bacteria</taxon>
        <taxon>Pseudomonadati</taxon>
        <taxon>Pseudomonadota</taxon>
        <taxon>Betaproteobacteria</taxon>
        <taxon>Neisseriales</taxon>
        <taxon>Neisseriaceae</taxon>
        <taxon>Paralysiella</taxon>
    </lineage>
</organism>
<keyword evidence="1" id="KW-1133">Transmembrane helix</keyword>
<sequence>MNPIKQFKLWLDYGGSLLWLRLRMLRLDAVAQIRSVVFLFVATLIATVAFFLGFISLLFGLNTVLPESSKIWVFFGMAGLFGLLMLGLLVWVARLWQQQGSFMSSTLDAMADDVAYLNGKYPTSPVAKEPNHEQP</sequence>